<name>A3K2P0_SAGS3</name>
<dbReference type="AlphaFoldDB" id="A3K2P0"/>
<protein>
    <recommendedName>
        <fullName evidence="2">Phytase-like domain-containing protein</fullName>
    </recommendedName>
</protein>
<feature type="chain" id="PRO_5002654984" description="Phytase-like domain-containing protein" evidence="1">
    <location>
        <begin position="25"/>
        <end position="300"/>
    </location>
</feature>
<evidence type="ECO:0000313" key="3">
    <source>
        <dbReference type="EMBL" id="EBA08449.1"/>
    </source>
</evidence>
<reference evidence="3 4" key="1">
    <citation type="submission" date="2006-06" db="EMBL/GenBank/DDBJ databases">
        <authorList>
            <person name="Moran M.A."/>
            <person name="Ferriera S."/>
            <person name="Johnson J."/>
            <person name="Kravitz S."/>
            <person name="Beeson K."/>
            <person name="Sutton G."/>
            <person name="Rogers Y.-H."/>
            <person name="Friedman R."/>
            <person name="Frazier M."/>
            <person name="Venter J.C."/>
        </authorList>
    </citation>
    <scope>NUCLEOTIDE SEQUENCE [LARGE SCALE GENOMIC DNA]</scope>
    <source>
        <strain evidence="3 4">E-37</strain>
    </source>
</reference>
<evidence type="ECO:0000259" key="2">
    <source>
        <dbReference type="Pfam" id="PF13449"/>
    </source>
</evidence>
<dbReference type="EMBL" id="AAYA01000005">
    <property type="protein sequence ID" value="EBA08449.1"/>
    <property type="molecule type" value="Genomic_DNA"/>
</dbReference>
<proteinExistence type="predicted"/>
<comment type="caution">
    <text evidence="3">The sequence shown here is derived from an EMBL/GenBank/DDBJ whole genome shotgun (WGS) entry which is preliminary data.</text>
</comment>
<accession>A3K2P0</accession>
<dbReference type="RefSeq" id="WP_005858357.1">
    <property type="nucleotide sequence ID" value="NZ_AAYA01000005.1"/>
</dbReference>
<dbReference type="InterPro" id="IPR015943">
    <property type="entry name" value="WD40/YVTN_repeat-like_dom_sf"/>
</dbReference>
<sequence>MRMTFLRGLTVAAGLALAIGWAMAATPTPRMKYIGSLLWHEREHHQGGFSGLEVSDDGAAFTTITDRGMILHGTFRRQADGRLVGASVSSAQALRDPDGEAVIYAMADSEGLAEGPDGTAFVSFEGKHRVWAFPPDGPTYSLSDPTTFPKMQNNSGFEALAIDDKGRLYTLPERSGQLTRPFPVFRYDPQTGKWSQPFSVLRRGNFLPVGADFGPDGALYLLEREFTGIAFRSRVRRLTLQGDRVTHDETILATHALVHGNLEGISAWRDKTGAIRLTMVSDNNFNSFQRTEFVEYRVTD</sequence>
<dbReference type="OrthoDB" id="9798693at2"/>
<feature type="signal peptide" evidence="1">
    <location>
        <begin position="1"/>
        <end position="24"/>
    </location>
</feature>
<dbReference type="InterPro" id="IPR014567">
    <property type="entry name" value="UCP031900"/>
</dbReference>
<dbReference type="eggNOG" id="COG4246">
    <property type="taxonomic scope" value="Bacteria"/>
</dbReference>
<dbReference type="Gene3D" id="2.130.10.10">
    <property type="entry name" value="YVTN repeat-like/Quinoprotein amine dehydrogenase"/>
    <property type="match status" value="1"/>
</dbReference>
<evidence type="ECO:0000313" key="4">
    <source>
        <dbReference type="Proteomes" id="UP000005713"/>
    </source>
</evidence>
<dbReference type="Proteomes" id="UP000005713">
    <property type="component" value="Unassembled WGS sequence"/>
</dbReference>
<dbReference type="Pfam" id="PF13449">
    <property type="entry name" value="Phytase-like"/>
    <property type="match status" value="1"/>
</dbReference>
<feature type="domain" description="Phytase-like" evidence="2">
    <location>
        <begin position="47"/>
        <end position="285"/>
    </location>
</feature>
<dbReference type="InterPro" id="IPR027372">
    <property type="entry name" value="Phytase-like_dom"/>
</dbReference>
<gene>
    <name evidence="3" type="ORF">SSE37_16593</name>
</gene>
<organism evidence="3 4">
    <name type="scientific">Sagittula stellata (strain ATCC 700073 / DSM 11524 / E-37)</name>
    <dbReference type="NCBI Taxonomy" id="388399"/>
    <lineage>
        <taxon>Bacteria</taxon>
        <taxon>Pseudomonadati</taxon>
        <taxon>Pseudomonadota</taxon>
        <taxon>Alphaproteobacteria</taxon>
        <taxon>Rhodobacterales</taxon>
        <taxon>Roseobacteraceae</taxon>
        <taxon>Sagittula</taxon>
    </lineage>
</organism>
<evidence type="ECO:0000256" key="1">
    <source>
        <dbReference type="SAM" id="SignalP"/>
    </source>
</evidence>
<keyword evidence="1" id="KW-0732">Signal</keyword>
<keyword evidence="4" id="KW-1185">Reference proteome</keyword>
<dbReference type="SUPFAM" id="SSF101898">
    <property type="entry name" value="NHL repeat"/>
    <property type="match status" value="1"/>
</dbReference>
<dbReference type="PIRSF" id="PIRSF031900">
    <property type="entry name" value="UCP031900"/>
    <property type="match status" value="1"/>
</dbReference>